<comment type="caution">
    <text evidence="2">The sequence shown here is derived from an EMBL/GenBank/DDBJ whole genome shotgun (WGS) entry which is preliminary data.</text>
</comment>
<dbReference type="InterPro" id="IPR052981">
    <property type="entry name" value="Ingression_C2_domain"/>
</dbReference>
<dbReference type="EMBL" id="CAXAMN010023361">
    <property type="protein sequence ID" value="CAK9077089.1"/>
    <property type="molecule type" value="Genomic_DNA"/>
</dbReference>
<protein>
    <recommendedName>
        <fullName evidence="1">C2 domain-containing protein</fullName>
    </recommendedName>
</protein>
<dbReference type="Gene3D" id="2.60.40.150">
    <property type="entry name" value="C2 domain"/>
    <property type="match status" value="2"/>
</dbReference>
<dbReference type="InterPro" id="IPR035892">
    <property type="entry name" value="C2_domain_sf"/>
</dbReference>
<organism evidence="2 3">
    <name type="scientific">Durusdinium trenchii</name>
    <dbReference type="NCBI Taxonomy" id="1381693"/>
    <lineage>
        <taxon>Eukaryota</taxon>
        <taxon>Sar</taxon>
        <taxon>Alveolata</taxon>
        <taxon>Dinophyceae</taxon>
        <taxon>Suessiales</taxon>
        <taxon>Symbiodiniaceae</taxon>
        <taxon>Durusdinium</taxon>
    </lineage>
</organism>
<dbReference type="InterPro" id="IPR000008">
    <property type="entry name" value="C2_dom"/>
</dbReference>
<accession>A0ABP0PQ03</accession>
<dbReference type="SUPFAM" id="SSF49562">
    <property type="entry name" value="C2 domain (Calcium/lipid-binding domain, CaLB)"/>
    <property type="match status" value="2"/>
</dbReference>
<gene>
    <name evidence="2" type="ORF">CCMP2556_LOCUS37992</name>
</gene>
<dbReference type="Pfam" id="PF00168">
    <property type="entry name" value="C2"/>
    <property type="match status" value="2"/>
</dbReference>
<sequence length="766" mass="84399">MRAKERRAHVTLAAVSFSACALLLGSPSFTTPHASDLQRQPGGVRRSFFGRRADGSVRRDEKDEKDAWKNLIAACGASLLLVACSFPGLASARDGRLSPPTCVAIIDAATNCPARPAVGAKKNAEVQLKAAEERLAAAEKQAGQTIEPGQSQGGEPEMVDFWKNELARLELNRTYMAELQEKMKSPEARLVSQLAIETSEVSKEEKFWCEALGMQRYKSLPDGAVLVGFGPPSLGGEEGAYFAIKISPSDAPTSVQASGTNKARLSFVQLTTPALIRISRVVSSGGAVVDGYGYYGVQSPAGVQVRAYVEDRRDPIELVALAVEPNKFEETRDFLKKLGLEERGPYKLVSPEMQAYMPPLPEGNLLFGSGDPKLNVQVLLLPEIQQQKESGNLLQGLGRGPTLLINEDSSWGVGLLDETERLGEFKRFQTPVMWNVGVNPQFEYQGVLTYADEEDVMDYDKFSADDLCGSCTVKVSDLSLGLTYDGWYGKVDLMRPKRSLGVKYDYEKISALTKKPKEKSWPDQELTNFRIFGGYQRGGANEKIVLLKAGPGQQEQIAASIIDELWAQSHGLETLVKKSQKEKQFLQSCRLSTLDKQVTIKGIIKSLIERWETEDQTENFRKGVFQTKVVEAVDPSRFRVAYRGAKALVTVRNALNLSGGGWFDKLDPYAILRFRGSKAEFRTSVLQDAGGDPIWNCEGYLPYSGEVALEISVWDYDHYSSDDLIGTGVVQVEQFCNGFEGMVPLSSTAENGARSEFRRINNQLLI</sequence>
<dbReference type="Proteomes" id="UP001642484">
    <property type="component" value="Unassembled WGS sequence"/>
</dbReference>
<dbReference type="PROSITE" id="PS50004">
    <property type="entry name" value="C2"/>
    <property type="match status" value="1"/>
</dbReference>
<name>A0ABP0PQ03_9DINO</name>
<dbReference type="PROSITE" id="PS51257">
    <property type="entry name" value="PROKAR_LIPOPROTEIN"/>
    <property type="match status" value="1"/>
</dbReference>
<feature type="domain" description="C2" evidence="1">
    <location>
        <begin position="632"/>
        <end position="747"/>
    </location>
</feature>
<dbReference type="PANTHER" id="PTHR47052:SF3">
    <property type="entry name" value="INGRESSION PROTEIN 1"/>
    <property type="match status" value="1"/>
</dbReference>
<reference evidence="2 3" key="1">
    <citation type="submission" date="2024-02" db="EMBL/GenBank/DDBJ databases">
        <authorList>
            <person name="Chen Y."/>
            <person name="Shah S."/>
            <person name="Dougan E. K."/>
            <person name="Thang M."/>
            <person name="Chan C."/>
        </authorList>
    </citation>
    <scope>NUCLEOTIDE SEQUENCE [LARGE SCALE GENOMIC DNA]</scope>
</reference>
<dbReference type="PANTHER" id="PTHR47052">
    <property type="entry name" value="CONSERVED SERINE PROLINE-RICH PROTEIN (AFU_ORTHOLOGUE AFUA_2G01790)"/>
    <property type="match status" value="1"/>
</dbReference>
<keyword evidence="3" id="KW-1185">Reference proteome</keyword>
<dbReference type="SMART" id="SM00239">
    <property type="entry name" value="C2"/>
    <property type="match status" value="1"/>
</dbReference>
<evidence type="ECO:0000313" key="2">
    <source>
        <dbReference type="EMBL" id="CAK9077089.1"/>
    </source>
</evidence>
<evidence type="ECO:0000259" key="1">
    <source>
        <dbReference type="PROSITE" id="PS50004"/>
    </source>
</evidence>
<proteinExistence type="predicted"/>
<evidence type="ECO:0000313" key="3">
    <source>
        <dbReference type="Proteomes" id="UP001642484"/>
    </source>
</evidence>
<dbReference type="CDD" id="cd00030">
    <property type="entry name" value="C2"/>
    <property type="match status" value="2"/>
</dbReference>